<dbReference type="GO" id="GO:0005886">
    <property type="term" value="C:plasma membrane"/>
    <property type="evidence" value="ECO:0007669"/>
    <property type="project" value="UniProtKB-SubCell"/>
</dbReference>
<dbReference type="PROSITE" id="PS50928">
    <property type="entry name" value="ABC_TM1"/>
    <property type="match status" value="1"/>
</dbReference>
<dbReference type="PANTHER" id="PTHR43357:SF4">
    <property type="entry name" value="INNER MEMBRANE ABC TRANSPORTER PERMEASE PROTEIN YDCV"/>
    <property type="match status" value="1"/>
</dbReference>
<dbReference type="Gene3D" id="1.10.3720.10">
    <property type="entry name" value="MetI-like"/>
    <property type="match status" value="1"/>
</dbReference>
<proteinExistence type="inferred from homology"/>
<accession>A0A271K999</accession>
<dbReference type="InterPro" id="IPR000515">
    <property type="entry name" value="MetI-like"/>
</dbReference>
<reference evidence="10 11" key="1">
    <citation type="submission" date="2017-08" db="EMBL/GenBank/DDBJ databases">
        <title>Mesorhizobium wenxinae sp. nov., a novel rhizobial species isolated from root nodules of chickpea (Cicer arietinum L.).</title>
        <authorList>
            <person name="Zhang J."/>
        </authorList>
    </citation>
    <scope>NUCLEOTIDE SEQUENCE [LARGE SCALE GENOMIC DNA]</scope>
    <source>
        <strain evidence="11">WYCCWR 10019</strain>
    </source>
</reference>
<dbReference type="SUPFAM" id="SSF161098">
    <property type="entry name" value="MetI-like"/>
    <property type="match status" value="1"/>
</dbReference>
<dbReference type="Pfam" id="PF00528">
    <property type="entry name" value="BPD_transp_1"/>
    <property type="match status" value="1"/>
</dbReference>
<feature type="transmembrane region" description="Helical" evidence="8">
    <location>
        <begin position="153"/>
        <end position="173"/>
    </location>
</feature>
<keyword evidence="6 8" id="KW-1133">Transmembrane helix</keyword>
<evidence type="ECO:0000256" key="3">
    <source>
        <dbReference type="ARBA" id="ARBA00022475"/>
    </source>
</evidence>
<dbReference type="InterPro" id="IPR035906">
    <property type="entry name" value="MetI-like_sf"/>
</dbReference>
<feature type="transmembrane region" description="Helical" evidence="8">
    <location>
        <begin position="86"/>
        <end position="109"/>
    </location>
</feature>
<feature type="transmembrane region" description="Helical" evidence="8">
    <location>
        <begin position="121"/>
        <end position="141"/>
    </location>
</feature>
<dbReference type="EMBL" id="NPKH01000037">
    <property type="protein sequence ID" value="PAP92074.1"/>
    <property type="molecule type" value="Genomic_DNA"/>
</dbReference>
<dbReference type="GO" id="GO:0055085">
    <property type="term" value="P:transmembrane transport"/>
    <property type="evidence" value="ECO:0007669"/>
    <property type="project" value="InterPro"/>
</dbReference>
<evidence type="ECO:0000313" key="11">
    <source>
        <dbReference type="Proteomes" id="UP000215931"/>
    </source>
</evidence>
<evidence type="ECO:0000256" key="8">
    <source>
        <dbReference type="RuleBase" id="RU363032"/>
    </source>
</evidence>
<comment type="caution">
    <text evidence="10">The sequence shown here is derived from an EMBL/GenBank/DDBJ whole genome shotgun (WGS) entry which is preliminary data.</text>
</comment>
<evidence type="ECO:0000256" key="4">
    <source>
        <dbReference type="ARBA" id="ARBA00022519"/>
    </source>
</evidence>
<feature type="transmembrane region" description="Helical" evidence="8">
    <location>
        <begin position="27"/>
        <end position="51"/>
    </location>
</feature>
<evidence type="ECO:0000313" key="10">
    <source>
        <dbReference type="EMBL" id="PAP92074.1"/>
    </source>
</evidence>
<keyword evidence="7 8" id="KW-0472">Membrane</keyword>
<dbReference type="PANTHER" id="PTHR43357">
    <property type="entry name" value="INNER MEMBRANE ABC TRANSPORTER PERMEASE PROTEIN YDCV"/>
    <property type="match status" value="1"/>
</dbReference>
<sequence>MYFTHQVCGTSKACHNMTISSSSLTNLGTALGLTVIAFLILPFFAMVPISLNGGEFFTLPRNGPSLKWYLFVFNDGGWRLAAFNSFITAISASGLALVLGGLAAIGLAYHRSRFLFLVQGFFLFPLVMPTVVAALAIFIYYNNAGLTQTRLGLIAAHTALGIPFVVTTALASLKKFDTRLFYAAISLGANPYQATRYVLLPSIAPGVLAGAVYAFQASFDESIISLFLTDAAQITLPKKIFAGMTDNINPSVAVVSVMTTLISIVLLLAFVLLERRRDARLAQSMERFNPHGDQYLR</sequence>
<feature type="domain" description="ABC transmembrane type-1" evidence="9">
    <location>
        <begin position="82"/>
        <end position="273"/>
    </location>
</feature>
<keyword evidence="11" id="KW-1185">Reference proteome</keyword>
<dbReference type="AlphaFoldDB" id="A0A271K999"/>
<evidence type="ECO:0000259" key="9">
    <source>
        <dbReference type="PROSITE" id="PS50928"/>
    </source>
</evidence>
<evidence type="ECO:0000256" key="7">
    <source>
        <dbReference type="ARBA" id="ARBA00023136"/>
    </source>
</evidence>
<feature type="transmembrane region" description="Helical" evidence="8">
    <location>
        <begin position="252"/>
        <end position="273"/>
    </location>
</feature>
<feature type="transmembrane region" description="Helical" evidence="8">
    <location>
        <begin position="194"/>
        <end position="215"/>
    </location>
</feature>
<keyword evidence="4" id="KW-0997">Cell inner membrane</keyword>
<keyword evidence="3" id="KW-1003">Cell membrane</keyword>
<dbReference type="CDD" id="cd06261">
    <property type="entry name" value="TM_PBP2"/>
    <property type="match status" value="1"/>
</dbReference>
<protein>
    <recommendedName>
        <fullName evidence="9">ABC transmembrane type-1 domain-containing protein</fullName>
    </recommendedName>
</protein>
<evidence type="ECO:0000256" key="6">
    <source>
        <dbReference type="ARBA" id="ARBA00022989"/>
    </source>
</evidence>
<organism evidence="10 11">
    <name type="scientific">Mesorhizobium wenxiniae</name>
    <dbReference type="NCBI Taxonomy" id="2014805"/>
    <lineage>
        <taxon>Bacteria</taxon>
        <taxon>Pseudomonadati</taxon>
        <taxon>Pseudomonadota</taxon>
        <taxon>Alphaproteobacteria</taxon>
        <taxon>Hyphomicrobiales</taxon>
        <taxon>Phyllobacteriaceae</taxon>
        <taxon>Mesorhizobium</taxon>
    </lineage>
</organism>
<comment type="similarity">
    <text evidence="8">Belongs to the binding-protein-dependent transport system permease family.</text>
</comment>
<comment type="subcellular location">
    <subcellularLocation>
        <location evidence="1">Cell inner membrane</location>
        <topology evidence="1">Multi-pass membrane protein</topology>
    </subcellularLocation>
    <subcellularLocation>
        <location evidence="8">Cell membrane</location>
        <topology evidence="8">Multi-pass membrane protein</topology>
    </subcellularLocation>
</comment>
<dbReference type="OrthoDB" id="9815533at2"/>
<evidence type="ECO:0000256" key="1">
    <source>
        <dbReference type="ARBA" id="ARBA00004429"/>
    </source>
</evidence>
<keyword evidence="5 8" id="KW-0812">Transmembrane</keyword>
<gene>
    <name evidence="10" type="ORF">CIT31_29240</name>
</gene>
<evidence type="ECO:0000256" key="2">
    <source>
        <dbReference type="ARBA" id="ARBA00022448"/>
    </source>
</evidence>
<dbReference type="Proteomes" id="UP000215931">
    <property type="component" value="Unassembled WGS sequence"/>
</dbReference>
<keyword evidence="2 8" id="KW-0813">Transport</keyword>
<evidence type="ECO:0000256" key="5">
    <source>
        <dbReference type="ARBA" id="ARBA00022692"/>
    </source>
</evidence>
<name>A0A271K999_9HYPH</name>